<comment type="caution">
    <text evidence="1">The sequence shown here is derived from an EMBL/GenBank/DDBJ whole genome shotgun (WGS) entry which is preliminary data.</text>
</comment>
<reference evidence="1" key="1">
    <citation type="submission" date="2023-03" db="EMBL/GenBank/DDBJ databases">
        <title>Massive genome expansion in bonnet fungi (Mycena s.s.) driven by repeated elements and novel gene families across ecological guilds.</title>
        <authorList>
            <consortium name="Lawrence Berkeley National Laboratory"/>
            <person name="Harder C.B."/>
            <person name="Miyauchi S."/>
            <person name="Viragh M."/>
            <person name="Kuo A."/>
            <person name="Thoen E."/>
            <person name="Andreopoulos B."/>
            <person name="Lu D."/>
            <person name="Skrede I."/>
            <person name="Drula E."/>
            <person name="Henrissat B."/>
            <person name="Morin E."/>
            <person name="Kohler A."/>
            <person name="Barry K."/>
            <person name="LaButti K."/>
            <person name="Morin E."/>
            <person name="Salamov A."/>
            <person name="Lipzen A."/>
            <person name="Mereny Z."/>
            <person name="Hegedus B."/>
            <person name="Baldrian P."/>
            <person name="Stursova M."/>
            <person name="Weitz H."/>
            <person name="Taylor A."/>
            <person name="Grigoriev I.V."/>
            <person name="Nagy L.G."/>
            <person name="Martin F."/>
            <person name="Kauserud H."/>
        </authorList>
    </citation>
    <scope>NUCLEOTIDE SEQUENCE</scope>
    <source>
        <strain evidence="1">9284</strain>
    </source>
</reference>
<evidence type="ECO:0000313" key="2">
    <source>
        <dbReference type="Proteomes" id="UP001221142"/>
    </source>
</evidence>
<gene>
    <name evidence="1" type="ORF">FB45DRAFT_425222</name>
</gene>
<dbReference type="Proteomes" id="UP001221142">
    <property type="component" value="Unassembled WGS sequence"/>
</dbReference>
<accession>A0AAD7C5L2</accession>
<proteinExistence type="predicted"/>
<evidence type="ECO:0008006" key="3">
    <source>
        <dbReference type="Google" id="ProtNLM"/>
    </source>
</evidence>
<dbReference type="EMBL" id="JARKIF010000005">
    <property type="protein sequence ID" value="KAJ7639353.1"/>
    <property type="molecule type" value="Genomic_DNA"/>
</dbReference>
<keyword evidence="2" id="KW-1185">Reference proteome</keyword>
<organism evidence="1 2">
    <name type="scientific">Roridomyces roridus</name>
    <dbReference type="NCBI Taxonomy" id="1738132"/>
    <lineage>
        <taxon>Eukaryota</taxon>
        <taxon>Fungi</taxon>
        <taxon>Dikarya</taxon>
        <taxon>Basidiomycota</taxon>
        <taxon>Agaricomycotina</taxon>
        <taxon>Agaricomycetes</taxon>
        <taxon>Agaricomycetidae</taxon>
        <taxon>Agaricales</taxon>
        <taxon>Marasmiineae</taxon>
        <taxon>Mycenaceae</taxon>
        <taxon>Roridomyces</taxon>
    </lineage>
</organism>
<name>A0AAD7C5L2_9AGAR</name>
<evidence type="ECO:0000313" key="1">
    <source>
        <dbReference type="EMBL" id="KAJ7639353.1"/>
    </source>
</evidence>
<dbReference type="AlphaFoldDB" id="A0AAD7C5L2"/>
<protein>
    <recommendedName>
        <fullName evidence="3">HNH nuclease domain-containing protein</fullName>
    </recommendedName>
</protein>
<sequence>MSTASPTSGHVWLILSHSTDDFFLEIPTRIIKSNCRRPVKYLRFLGWCILGRIGALKTDRAGVAVGDDGVLNDQAVYYFVSDAADDTAALQCAVDLEVMERRNSDSFSDTSAEAEDEAFKQSLIERDAVCMFTNASRHACRGTHIIPEEVGSSALSWILGHRPTELEGEYVSDLVSSEDVRNGLLMTGDLRNTMNRREVGVIKTPNPVLEVDDIPPRHPLTLLHEQGEVQYPEGKRYTMQWLGEDTMLENVFPNNADAAFRKDKQLPDPSPVLLHYQYGVTAVYQWGRNAGAYLGISNWPNLPRPCSQRKGRSH</sequence>